<evidence type="ECO:0000256" key="4">
    <source>
        <dbReference type="ARBA" id="ARBA00023125"/>
    </source>
</evidence>
<keyword evidence="3" id="KW-0229">DNA integration</keyword>
<feature type="domain" description="Core-binding (CB)" evidence="8">
    <location>
        <begin position="62"/>
        <end position="153"/>
    </location>
</feature>
<dbReference type="PROSITE" id="PS51898">
    <property type="entry name" value="TYR_RECOMBINASE"/>
    <property type="match status" value="1"/>
</dbReference>
<sequence>MSYIRKTSSDNYEAFVEMGKDPATGKRKRETKTFRTKKDAKVWMAKKIQEKELGITFDPGNYTIKDYLLKWLQDYCEPNLSPTTYRGYETIVKSHLIPTLGALKLKELKPMHIQSYQSHKLRTGRQDGNKGGLSKKTLLQHHRVLSKALKQAVQWQLIPINPANAISAPRPNSPEIKVLNKQEVNLLLKEAFKINKWTYNLIFILVYTGMRRGEILGLRWKDVDLKNKTIQVRKNLIRKTGKGLILKKPKTKSSIRPIKISNRVIQIFKTIKKEQTENRLLLGPDYNTEHNLVFCKENGVPYSPSTANNRFKKVADTIGLEGFGLHSLRHTHATLLLKAEVHPKIVQERLGHSSINLTLDTYSHVIPSMQKESVDKFDDIMNG</sequence>
<dbReference type="Pfam" id="PF14657">
    <property type="entry name" value="Arm-DNA-bind_4"/>
    <property type="match status" value="1"/>
</dbReference>
<dbReference type="GO" id="GO:0003677">
    <property type="term" value="F:DNA binding"/>
    <property type="evidence" value="ECO:0007669"/>
    <property type="project" value="UniProtKB-UniRule"/>
</dbReference>
<comment type="function">
    <text evidence="1">Site-specific tyrosine recombinase, which acts by catalyzing the cutting and rejoining of the recombining DNA molecules.</text>
</comment>
<comment type="similarity">
    <text evidence="2">Belongs to the 'phage' integrase family.</text>
</comment>
<comment type="caution">
    <text evidence="9">The sequence shown here is derived from an EMBL/GenBank/DDBJ whole genome shotgun (WGS) entry which is preliminary data.</text>
</comment>
<dbReference type="InterPro" id="IPR011010">
    <property type="entry name" value="DNA_brk_join_enz"/>
</dbReference>
<dbReference type="EMBL" id="SOEG01000002">
    <property type="protein sequence ID" value="TDX59008.1"/>
    <property type="molecule type" value="Genomic_DNA"/>
</dbReference>
<keyword evidence="10" id="KW-1185">Reference proteome</keyword>
<proteinExistence type="inferred from homology"/>
<evidence type="ECO:0000256" key="5">
    <source>
        <dbReference type="ARBA" id="ARBA00023172"/>
    </source>
</evidence>
<dbReference type="InterPro" id="IPR004107">
    <property type="entry name" value="Integrase_SAM-like_N"/>
</dbReference>
<dbReference type="InterPro" id="IPR050090">
    <property type="entry name" value="Tyrosine_recombinase_XerCD"/>
</dbReference>
<dbReference type="SUPFAM" id="SSF56349">
    <property type="entry name" value="DNA breaking-rejoining enzymes"/>
    <property type="match status" value="1"/>
</dbReference>
<evidence type="ECO:0000256" key="6">
    <source>
        <dbReference type="PROSITE-ProRule" id="PRU01248"/>
    </source>
</evidence>
<dbReference type="PANTHER" id="PTHR30349">
    <property type="entry name" value="PHAGE INTEGRASE-RELATED"/>
    <property type="match status" value="1"/>
</dbReference>
<dbReference type="Proteomes" id="UP000295832">
    <property type="component" value="Unassembled WGS sequence"/>
</dbReference>
<name>A0A4R8HHX1_9FIRM</name>
<dbReference type="PROSITE" id="PS51900">
    <property type="entry name" value="CB"/>
    <property type="match status" value="1"/>
</dbReference>
<protein>
    <submittedName>
        <fullName evidence="9">Site-specific recombinase XerD</fullName>
    </submittedName>
</protein>
<dbReference type="Pfam" id="PF14659">
    <property type="entry name" value="Phage_int_SAM_3"/>
    <property type="match status" value="1"/>
</dbReference>
<dbReference type="Gene3D" id="1.10.443.10">
    <property type="entry name" value="Intergrase catalytic core"/>
    <property type="match status" value="1"/>
</dbReference>
<gene>
    <name evidence="9" type="ORF">C7959_102146</name>
</gene>
<evidence type="ECO:0000259" key="7">
    <source>
        <dbReference type="PROSITE" id="PS51898"/>
    </source>
</evidence>
<dbReference type="InterPro" id="IPR010998">
    <property type="entry name" value="Integrase_recombinase_N"/>
</dbReference>
<evidence type="ECO:0000256" key="3">
    <source>
        <dbReference type="ARBA" id="ARBA00022908"/>
    </source>
</evidence>
<dbReference type="InterPro" id="IPR028259">
    <property type="entry name" value="AP2-like_int_N"/>
</dbReference>
<dbReference type="Gene3D" id="1.10.150.130">
    <property type="match status" value="1"/>
</dbReference>
<evidence type="ECO:0000313" key="10">
    <source>
        <dbReference type="Proteomes" id="UP000295832"/>
    </source>
</evidence>
<keyword evidence="4 6" id="KW-0238">DNA-binding</keyword>
<evidence type="ECO:0000256" key="2">
    <source>
        <dbReference type="ARBA" id="ARBA00008857"/>
    </source>
</evidence>
<dbReference type="PANTHER" id="PTHR30349:SF91">
    <property type="entry name" value="INTA PROTEIN"/>
    <property type="match status" value="1"/>
</dbReference>
<dbReference type="InterPro" id="IPR044068">
    <property type="entry name" value="CB"/>
</dbReference>
<dbReference type="CDD" id="cd01189">
    <property type="entry name" value="INT_ICEBs1_C_like"/>
    <property type="match status" value="1"/>
</dbReference>
<dbReference type="InterPro" id="IPR002104">
    <property type="entry name" value="Integrase_catalytic"/>
</dbReference>
<evidence type="ECO:0000259" key="8">
    <source>
        <dbReference type="PROSITE" id="PS51900"/>
    </source>
</evidence>
<dbReference type="InterPro" id="IPR013762">
    <property type="entry name" value="Integrase-like_cat_sf"/>
</dbReference>
<dbReference type="AlphaFoldDB" id="A0A4R8HHX1"/>
<evidence type="ECO:0000313" key="9">
    <source>
        <dbReference type="EMBL" id="TDX59008.1"/>
    </source>
</evidence>
<dbReference type="GO" id="GO:0015074">
    <property type="term" value="P:DNA integration"/>
    <property type="evidence" value="ECO:0007669"/>
    <property type="project" value="UniProtKB-KW"/>
</dbReference>
<dbReference type="RefSeq" id="WP_134114644.1">
    <property type="nucleotide sequence ID" value="NZ_SOEG01000002.1"/>
</dbReference>
<organism evidence="9 10">
    <name type="scientific">Orenia marismortui</name>
    <dbReference type="NCBI Taxonomy" id="46469"/>
    <lineage>
        <taxon>Bacteria</taxon>
        <taxon>Bacillati</taxon>
        <taxon>Bacillota</taxon>
        <taxon>Clostridia</taxon>
        <taxon>Halanaerobiales</taxon>
        <taxon>Halobacteroidaceae</taxon>
        <taxon>Orenia</taxon>
    </lineage>
</organism>
<dbReference type="Pfam" id="PF00589">
    <property type="entry name" value="Phage_integrase"/>
    <property type="match status" value="1"/>
</dbReference>
<dbReference type="GO" id="GO:0006310">
    <property type="term" value="P:DNA recombination"/>
    <property type="evidence" value="ECO:0007669"/>
    <property type="project" value="UniProtKB-KW"/>
</dbReference>
<accession>A0A4R8HHX1</accession>
<keyword evidence="5" id="KW-0233">DNA recombination</keyword>
<reference evidence="9 10" key="1">
    <citation type="submission" date="2019-03" db="EMBL/GenBank/DDBJ databases">
        <title>Subsurface microbial communities from deep shales in Ohio and West Virginia, USA.</title>
        <authorList>
            <person name="Wrighton K."/>
        </authorList>
    </citation>
    <scope>NUCLEOTIDE SEQUENCE [LARGE SCALE GENOMIC DNA]</scope>
    <source>
        <strain evidence="9 10">MSL 6dP</strain>
    </source>
</reference>
<feature type="domain" description="Tyr recombinase" evidence="7">
    <location>
        <begin position="174"/>
        <end position="375"/>
    </location>
</feature>
<evidence type="ECO:0000256" key="1">
    <source>
        <dbReference type="ARBA" id="ARBA00003283"/>
    </source>
</evidence>